<dbReference type="Pfam" id="PF00005">
    <property type="entry name" value="ABC_tran"/>
    <property type="match status" value="1"/>
</dbReference>
<dbReference type="InterPro" id="IPR003439">
    <property type="entry name" value="ABC_transporter-like_ATP-bd"/>
</dbReference>
<keyword evidence="3" id="KW-1003">Cell membrane</keyword>
<evidence type="ECO:0000313" key="7">
    <source>
        <dbReference type="EMBL" id="QJP99144.1"/>
    </source>
</evidence>
<gene>
    <name evidence="7" type="ORF">C798_02520</name>
</gene>
<evidence type="ECO:0000256" key="3">
    <source>
        <dbReference type="ARBA" id="ARBA00022475"/>
    </source>
</evidence>
<dbReference type="PANTHER" id="PTHR46743">
    <property type="entry name" value="TEICHOIC ACIDS EXPORT ATP-BINDING PROTEIN TAGH"/>
    <property type="match status" value="1"/>
</dbReference>
<dbReference type="PROSITE" id="PS00211">
    <property type="entry name" value="ABC_TRANSPORTER_1"/>
    <property type="match status" value="1"/>
</dbReference>
<dbReference type="CDD" id="cd03220">
    <property type="entry name" value="ABC_KpsT_Wzt"/>
    <property type="match status" value="1"/>
</dbReference>
<dbReference type="GO" id="GO:0016020">
    <property type="term" value="C:membrane"/>
    <property type="evidence" value="ECO:0007669"/>
    <property type="project" value="InterPro"/>
</dbReference>
<feature type="domain" description="ABC transporter" evidence="6">
    <location>
        <begin position="17"/>
        <end position="246"/>
    </location>
</feature>
<dbReference type="SUPFAM" id="SSF52540">
    <property type="entry name" value="P-loop containing nucleoside triphosphate hydrolases"/>
    <property type="match status" value="1"/>
</dbReference>
<proteinExistence type="inferred from homology"/>
<evidence type="ECO:0000256" key="2">
    <source>
        <dbReference type="ARBA" id="ARBA00022448"/>
    </source>
</evidence>
<dbReference type="SMART" id="SM00382">
    <property type="entry name" value="AAA"/>
    <property type="match status" value="1"/>
</dbReference>
<dbReference type="PANTHER" id="PTHR46743:SF2">
    <property type="entry name" value="TEICHOIC ACIDS EXPORT ATP-BINDING PROTEIN TAGH"/>
    <property type="match status" value="1"/>
</dbReference>
<keyword evidence="2" id="KW-0813">Transport</keyword>
<sequence>MSDYAISVQGVSKRYRVRQSGVSSLFKSFRGKSVPDEEAWALQNISFNVARGEAVAIIGRNGGGKSTLLEILTGTLSPSSGSVKVNGRVAALLELGSGFNPEYSGRDNVMLNGLLLGLTREEILGRFSEIEAFAEIGVAIDRPVKTYSSGMLMRLAFAVQVLARPDVLIVDEALGVGDFFFQQKCLDYIKRLLANGTTLLFVSHDMGTVRDICQRVIYLKKGELIFDGATNDGVALYFREASAPAAETELALARDATTGTEIHADIIRDAIWTSNAVLKDGSLVAVALYDQQGNSTTAFRMTTTMKLRALFAPAPSISNHISVALFDKFRAVRTVTGSVPLRIAGADYSQSLVEFELDISLMLEAGEYGIVVNLGYEQSRNRGVIIDETPMLGPIQVKWDYENEVAPFLGQVGLPASGRFVSYQEDTHRD</sequence>
<keyword evidence="4" id="KW-0547">Nucleotide-binding</keyword>
<dbReference type="InterPro" id="IPR017871">
    <property type="entry name" value="ABC_transporter-like_CS"/>
</dbReference>
<dbReference type="PROSITE" id="PS50893">
    <property type="entry name" value="ABC_TRANSPORTER_2"/>
    <property type="match status" value="1"/>
</dbReference>
<dbReference type="Proteomes" id="UP000501648">
    <property type="component" value="Chromosome"/>
</dbReference>
<evidence type="ECO:0000256" key="5">
    <source>
        <dbReference type="ARBA" id="ARBA00022840"/>
    </source>
</evidence>
<dbReference type="EMBL" id="CP008956">
    <property type="protein sequence ID" value="QJP99144.1"/>
    <property type="molecule type" value="Genomic_DNA"/>
</dbReference>
<keyword evidence="5 7" id="KW-0067">ATP-binding</keyword>
<dbReference type="Gene3D" id="3.40.50.300">
    <property type="entry name" value="P-loop containing nucleotide triphosphate hydrolases"/>
    <property type="match status" value="1"/>
</dbReference>
<keyword evidence="3" id="KW-0472">Membrane</keyword>
<organism evidence="7 8">
    <name type="scientific">Herbaspirillum rubrisubalbicans Os34</name>
    <dbReference type="NCBI Taxonomy" id="1235827"/>
    <lineage>
        <taxon>Bacteria</taxon>
        <taxon>Pseudomonadati</taxon>
        <taxon>Pseudomonadota</taxon>
        <taxon>Betaproteobacteria</taxon>
        <taxon>Burkholderiales</taxon>
        <taxon>Oxalobacteraceae</taxon>
        <taxon>Herbaspirillum</taxon>
    </lineage>
</organism>
<dbReference type="InterPro" id="IPR027417">
    <property type="entry name" value="P-loop_NTPase"/>
</dbReference>
<evidence type="ECO:0000259" key="6">
    <source>
        <dbReference type="PROSITE" id="PS50893"/>
    </source>
</evidence>
<dbReference type="RefSeq" id="WP_017454307.1">
    <property type="nucleotide sequence ID" value="NZ_CP008956.1"/>
</dbReference>
<dbReference type="InterPro" id="IPR015860">
    <property type="entry name" value="ABC_transpr_TagH-like"/>
</dbReference>
<comment type="similarity">
    <text evidence="1">Belongs to the ABC transporter superfamily.</text>
</comment>
<dbReference type="GO" id="GO:0005524">
    <property type="term" value="F:ATP binding"/>
    <property type="evidence" value="ECO:0007669"/>
    <property type="project" value="UniProtKB-KW"/>
</dbReference>
<dbReference type="GO" id="GO:0140359">
    <property type="term" value="F:ABC-type transporter activity"/>
    <property type="evidence" value="ECO:0007669"/>
    <property type="project" value="InterPro"/>
</dbReference>
<reference evidence="7 8" key="1">
    <citation type="journal article" date="2012" name="J. Bacteriol.">
        <title>Genome sequence of the pathogenic Herbaspirillum seropedicae strain Os34, isolated from rice roots.</title>
        <authorList>
            <person name="Ye W."/>
            <person name="Ye S."/>
            <person name="Liu J."/>
            <person name="Chang S."/>
            <person name="Chen M."/>
            <person name="Zhu B."/>
            <person name="Guo L."/>
            <person name="An Q."/>
        </authorList>
    </citation>
    <scope>NUCLEOTIDE SEQUENCE [LARGE SCALE GENOMIC DNA]</scope>
    <source>
        <strain evidence="7 8">Os34</strain>
    </source>
</reference>
<accession>A0A6M3ZKE9</accession>
<evidence type="ECO:0000313" key="8">
    <source>
        <dbReference type="Proteomes" id="UP000501648"/>
    </source>
</evidence>
<dbReference type="InterPro" id="IPR003593">
    <property type="entry name" value="AAA+_ATPase"/>
</dbReference>
<dbReference type="GO" id="GO:0016887">
    <property type="term" value="F:ATP hydrolysis activity"/>
    <property type="evidence" value="ECO:0007669"/>
    <property type="project" value="InterPro"/>
</dbReference>
<evidence type="ECO:0000256" key="1">
    <source>
        <dbReference type="ARBA" id="ARBA00005417"/>
    </source>
</evidence>
<evidence type="ECO:0000256" key="4">
    <source>
        <dbReference type="ARBA" id="ARBA00022741"/>
    </source>
</evidence>
<dbReference type="InterPro" id="IPR050683">
    <property type="entry name" value="Bact_Polysacc_Export_ATP-bd"/>
</dbReference>
<dbReference type="AlphaFoldDB" id="A0A6M3ZKE9"/>
<name>A0A6M3ZKE9_9BURK</name>
<protein>
    <submittedName>
        <fullName evidence="7">ABC transporter ATP-binding protein</fullName>
    </submittedName>
</protein>